<dbReference type="Pfam" id="PF18962">
    <property type="entry name" value="Por_Secre_tail"/>
    <property type="match status" value="1"/>
</dbReference>
<feature type="signal peptide" evidence="2">
    <location>
        <begin position="1"/>
        <end position="20"/>
    </location>
</feature>
<dbReference type="Proteomes" id="UP000199469">
    <property type="component" value="Unassembled WGS sequence"/>
</dbReference>
<dbReference type="NCBIfam" id="TIGR04183">
    <property type="entry name" value="Por_Secre_tail"/>
    <property type="match status" value="1"/>
</dbReference>
<feature type="chain" id="PRO_5011452389" evidence="2">
    <location>
        <begin position="21"/>
        <end position="275"/>
    </location>
</feature>
<dbReference type="OrthoDB" id="9805017at2"/>
<dbReference type="RefSeq" id="WP_089793000.1">
    <property type="nucleotide sequence ID" value="NZ_FOIU01000002.1"/>
</dbReference>
<organism evidence="4 5">
    <name type="scientific">Chryseobacterium wanjuense</name>
    <dbReference type="NCBI Taxonomy" id="356305"/>
    <lineage>
        <taxon>Bacteria</taxon>
        <taxon>Pseudomonadati</taxon>
        <taxon>Bacteroidota</taxon>
        <taxon>Flavobacteriia</taxon>
        <taxon>Flavobacteriales</taxon>
        <taxon>Weeksellaceae</taxon>
        <taxon>Chryseobacterium group</taxon>
        <taxon>Chryseobacterium</taxon>
    </lineage>
</organism>
<evidence type="ECO:0000256" key="2">
    <source>
        <dbReference type="SAM" id="SignalP"/>
    </source>
</evidence>
<evidence type="ECO:0000259" key="3">
    <source>
        <dbReference type="Pfam" id="PF18962"/>
    </source>
</evidence>
<sequence length="275" mass="30011">MKRTILFIICSLFISIFSFGQTSTEQFETESHGSASFTDNGVIFNIISHVNTYDIQANYPGTGWNGTGVDNRYIDNSAPGNQASGTSFSIKTTSNLFKVNRFWVYASAANLDLSVAGTLTVTGKLSGVTKFTQTKTTGFTTSLATTNGFTLIDMTNLNGQNYSNIIIDELQITGGGGYVYLSLDAFTWVKDTNVVLAANEVKPSKKDLNIYPNPTSGPLTITTDDQKKLEIYSQSGQLIKTVEARKGENQTDISELPKGVYILKSSSESYKIIKR</sequence>
<feature type="domain" description="Secretion system C-terminal sorting" evidence="3">
    <location>
        <begin position="210"/>
        <end position="274"/>
    </location>
</feature>
<evidence type="ECO:0000313" key="5">
    <source>
        <dbReference type="Proteomes" id="UP000199469"/>
    </source>
</evidence>
<accession>A0A1I0RCC9</accession>
<evidence type="ECO:0000256" key="1">
    <source>
        <dbReference type="ARBA" id="ARBA00022729"/>
    </source>
</evidence>
<dbReference type="STRING" id="356305.SAMN05421841_2471"/>
<dbReference type="InterPro" id="IPR026444">
    <property type="entry name" value="Secre_tail"/>
</dbReference>
<name>A0A1I0RCC9_9FLAO</name>
<evidence type="ECO:0000313" key="4">
    <source>
        <dbReference type="EMBL" id="SEW38492.1"/>
    </source>
</evidence>
<dbReference type="EMBL" id="FOIU01000002">
    <property type="protein sequence ID" value="SEW38492.1"/>
    <property type="molecule type" value="Genomic_DNA"/>
</dbReference>
<reference evidence="5" key="1">
    <citation type="submission" date="2016-10" db="EMBL/GenBank/DDBJ databases">
        <authorList>
            <person name="Varghese N."/>
            <person name="Submissions S."/>
        </authorList>
    </citation>
    <scope>NUCLEOTIDE SEQUENCE [LARGE SCALE GENOMIC DNA]</scope>
    <source>
        <strain evidence="5">DSM 17724</strain>
    </source>
</reference>
<protein>
    <submittedName>
        <fullName evidence="4">Por secretion system C-terminal sorting domain-containing protein</fullName>
    </submittedName>
</protein>
<keyword evidence="1 2" id="KW-0732">Signal</keyword>
<dbReference type="AlphaFoldDB" id="A0A1I0RCC9"/>
<keyword evidence="5" id="KW-1185">Reference proteome</keyword>
<proteinExistence type="predicted"/>
<gene>
    <name evidence="4" type="ORF">SAMN05421841_2471</name>
</gene>